<evidence type="ECO:0000256" key="12">
    <source>
        <dbReference type="ARBA" id="ARBA00064825"/>
    </source>
</evidence>
<name>A0A9Q0EEI1_9TELE</name>
<evidence type="ECO:0000256" key="11">
    <source>
        <dbReference type="ARBA" id="ARBA00023242"/>
    </source>
</evidence>
<dbReference type="SUPFAM" id="SSF51045">
    <property type="entry name" value="WW domain"/>
    <property type="match status" value="1"/>
</dbReference>
<dbReference type="CDD" id="cd19868">
    <property type="entry name" value="DSRM_DGCR8_rpt2"/>
    <property type="match status" value="1"/>
</dbReference>
<organism evidence="18 19">
    <name type="scientific">Muraenolepis orangiensis</name>
    <name type="common">Patagonian moray cod</name>
    <dbReference type="NCBI Taxonomy" id="630683"/>
    <lineage>
        <taxon>Eukaryota</taxon>
        <taxon>Metazoa</taxon>
        <taxon>Chordata</taxon>
        <taxon>Craniata</taxon>
        <taxon>Vertebrata</taxon>
        <taxon>Euteleostomi</taxon>
        <taxon>Actinopterygii</taxon>
        <taxon>Neopterygii</taxon>
        <taxon>Teleostei</taxon>
        <taxon>Neoteleostei</taxon>
        <taxon>Acanthomorphata</taxon>
        <taxon>Zeiogadaria</taxon>
        <taxon>Gadariae</taxon>
        <taxon>Gadiformes</taxon>
        <taxon>Muraenolepidoidei</taxon>
        <taxon>Muraenolepididae</taxon>
        <taxon>Muraenolepis</taxon>
    </lineage>
</organism>
<comment type="caution">
    <text evidence="18">The sequence shown here is derived from an EMBL/GenBank/DDBJ whole genome shotgun (WGS) entry which is preliminary data.</text>
</comment>
<dbReference type="PANTHER" id="PTHR13482">
    <property type="entry name" value="MICRORNA PROCESSOR COMPLEX SUBUNIT DGCR8"/>
    <property type="match status" value="1"/>
</dbReference>
<evidence type="ECO:0000256" key="7">
    <source>
        <dbReference type="ARBA" id="ARBA00022737"/>
    </source>
</evidence>
<dbReference type="GO" id="GO:0070877">
    <property type="term" value="C:microprocessor complex"/>
    <property type="evidence" value="ECO:0007669"/>
    <property type="project" value="InterPro"/>
</dbReference>
<evidence type="ECO:0000313" key="18">
    <source>
        <dbReference type="EMBL" id="KAJ3603950.1"/>
    </source>
</evidence>
<feature type="region of interest" description="Disordered" evidence="15">
    <location>
        <begin position="1"/>
        <end position="75"/>
    </location>
</feature>
<protein>
    <recommendedName>
        <fullName evidence="13">Microprocessor complex subunit DGCR8</fullName>
    </recommendedName>
</protein>
<feature type="compositionally biased region" description="Basic and acidic residues" evidence="15">
    <location>
        <begin position="173"/>
        <end position="182"/>
    </location>
</feature>
<evidence type="ECO:0000256" key="10">
    <source>
        <dbReference type="ARBA" id="ARBA00023004"/>
    </source>
</evidence>
<evidence type="ECO:0000256" key="4">
    <source>
        <dbReference type="ARBA" id="ARBA00022553"/>
    </source>
</evidence>
<keyword evidence="9 14" id="KW-0694">RNA-binding</keyword>
<keyword evidence="11" id="KW-0539">Nucleus</keyword>
<evidence type="ECO:0000256" key="5">
    <source>
        <dbReference type="ARBA" id="ARBA00022617"/>
    </source>
</evidence>
<feature type="compositionally biased region" description="Low complexity" evidence="15">
    <location>
        <begin position="62"/>
        <end position="71"/>
    </location>
</feature>
<feature type="region of interest" description="Disordered" evidence="15">
    <location>
        <begin position="420"/>
        <end position="449"/>
    </location>
</feature>
<feature type="compositionally biased region" description="Basic and acidic residues" evidence="15">
    <location>
        <begin position="282"/>
        <end position="292"/>
    </location>
</feature>
<dbReference type="FunFam" id="2.20.70.10:FF:000018">
    <property type="entry name" value="DGCR8 microprocessor complex subunit"/>
    <property type="match status" value="1"/>
</dbReference>
<dbReference type="AlphaFoldDB" id="A0A9Q0EEI1"/>
<feature type="domain" description="WW" evidence="16">
    <location>
        <begin position="321"/>
        <end position="354"/>
    </location>
</feature>
<evidence type="ECO:0000256" key="2">
    <source>
        <dbReference type="ARBA" id="ARBA00004604"/>
    </source>
</evidence>
<keyword evidence="4" id="KW-0597">Phosphoprotein</keyword>
<comment type="cofactor">
    <cofactor evidence="1">
        <name>heme</name>
        <dbReference type="ChEBI" id="CHEBI:30413"/>
    </cofactor>
</comment>
<dbReference type="InterPro" id="IPR036020">
    <property type="entry name" value="WW_dom_sf"/>
</dbReference>
<dbReference type="Proteomes" id="UP001148018">
    <property type="component" value="Unassembled WGS sequence"/>
</dbReference>
<keyword evidence="8" id="KW-0832">Ubl conjugation</keyword>
<evidence type="ECO:0000256" key="15">
    <source>
        <dbReference type="SAM" id="MobiDB-lite"/>
    </source>
</evidence>
<feature type="domain" description="DRBM" evidence="17">
    <location>
        <begin position="560"/>
        <end position="627"/>
    </location>
</feature>
<comment type="subunit">
    <text evidence="12">Monomer; in absence of heme. Homodimer; the association with heme promotes its dimerization. Component of the microprocessor complex, or pri-miRNA processing protein complex, which is composed of DROSHA and DGCR8. The microprocessor complex is a heterotrimer; each of the two DROSHA RNase III domains binds one DGCR8 (via C-terminal region). Interacts with ILF3, NCL and DROSHA. Interacts with CPSF3 and ISY1; this interaction is in an RNA dependent manner. Interacts with PUS10; interaction promotes pri-miRNAs processing.</text>
</comment>
<dbReference type="FunFam" id="3.30.160.590:FF:000001">
    <property type="entry name" value="microprocessor complex subunit DGCR8"/>
    <property type="match status" value="1"/>
</dbReference>
<dbReference type="GO" id="GO:0046872">
    <property type="term" value="F:metal ion binding"/>
    <property type="evidence" value="ECO:0007669"/>
    <property type="project" value="UniProtKB-KW"/>
</dbReference>
<dbReference type="InterPro" id="IPR014720">
    <property type="entry name" value="dsRBD_dom"/>
</dbReference>
<dbReference type="PROSITE" id="PS50020">
    <property type="entry name" value="WW_DOMAIN_2"/>
    <property type="match status" value="1"/>
</dbReference>
<dbReference type="PROSITE" id="PS50137">
    <property type="entry name" value="DS_RBD"/>
    <property type="match status" value="1"/>
</dbReference>
<dbReference type="PANTHER" id="PTHR13482:SF3">
    <property type="entry name" value="MICROPROCESSOR COMPLEX SUBUNIT DGCR8"/>
    <property type="match status" value="1"/>
</dbReference>
<reference evidence="18" key="1">
    <citation type="submission" date="2022-07" db="EMBL/GenBank/DDBJ databases">
        <title>Chromosome-level genome of Muraenolepis orangiensis.</title>
        <authorList>
            <person name="Kim J."/>
        </authorList>
    </citation>
    <scope>NUCLEOTIDE SEQUENCE</scope>
    <source>
        <strain evidence="18">KU_S4_2022</strain>
        <tissue evidence="18">Muscle</tissue>
    </source>
</reference>
<keyword evidence="7" id="KW-0677">Repeat</keyword>
<accession>A0A9Q0EEI1</accession>
<dbReference type="Gene3D" id="3.30.160.590">
    <property type="match status" value="1"/>
</dbReference>
<dbReference type="Gene3D" id="3.30.160.20">
    <property type="match status" value="2"/>
</dbReference>
<keyword evidence="3" id="KW-1017">Isopeptide bond</keyword>
<evidence type="ECO:0000256" key="13">
    <source>
        <dbReference type="ARBA" id="ARBA00071956"/>
    </source>
</evidence>
<keyword evidence="19" id="KW-1185">Reference proteome</keyword>
<feature type="region of interest" description="Disordered" evidence="15">
    <location>
        <begin position="282"/>
        <end position="301"/>
    </location>
</feature>
<evidence type="ECO:0000256" key="6">
    <source>
        <dbReference type="ARBA" id="ARBA00022723"/>
    </source>
</evidence>
<dbReference type="InterPro" id="IPR001202">
    <property type="entry name" value="WW_dom"/>
</dbReference>
<dbReference type="GO" id="GO:0070878">
    <property type="term" value="F:primary miRNA binding"/>
    <property type="evidence" value="ECO:0007669"/>
    <property type="project" value="TreeGrafter"/>
</dbReference>
<dbReference type="Gene3D" id="2.20.70.10">
    <property type="match status" value="1"/>
</dbReference>
<dbReference type="CDD" id="cd00201">
    <property type="entry name" value="WW"/>
    <property type="match status" value="1"/>
</dbReference>
<dbReference type="CDD" id="cd19867">
    <property type="entry name" value="DSRM_DGCR8_rpt1"/>
    <property type="match status" value="1"/>
</dbReference>
<dbReference type="FunFam" id="3.30.160.20:FF:000021">
    <property type="entry name" value="Microprocessor complex subunit DGCR8"/>
    <property type="match status" value="1"/>
</dbReference>
<dbReference type="GO" id="GO:0042802">
    <property type="term" value="F:identical protein binding"/>
    <property type="evidence" value="ECO:0007669"/>
    <property type="project" value="InterPro"/>
</dbReference>
<dbReference type="OrthoDB" id="112668at2759"/>
<evidence type="ECO:0000256" key="1">
    <source>
        <dbReference type="ARBA" id="ARBA00001971"/>
    </source>
</evidence>
<keyword evidence="6" id="KW-0479">Metal-binding</keyword>
<evidence type="ECO:0000256" key="8">
    <source>
        <dbReference type="ARBA" id="ARBA00022843"/>
    </source>
</evidence>
<dbReference type="SMART" id="SM00358">
    <property type="entry name" value="DSRM"/>
    <property type="match status" value="2"/>
</dbReference>
<evidence type="ECO:0000256" key="9">
    <source>
        <dbReference type="ARBA" id="ARBA00022884"/>
    </source>
</evidence>
<dbReference type="EMBL" id="JANIIK010000044">
    <property type="protein sequence ID" value="KAJ3603950.1"/>
    <property type="molecule type" value="Genomic_DNA"/>
</dbReference>
<evidence type="ECO:0000256" key="14">
    <source>
        <dbReference type="PROSITE-ProRule" id="PRU00266"/>
    </source>
</evidence>
<dbReference type="SMART" id="SM00456">
    <property type="entry name" value="WW"/>
    <property type="match status" value="1"/>
</dbReference>
<proteinExistence type="predicted"/>
<feature type="region of interest" description="Disordered" evidence="15">
    <location>
        <begin position="127"/>
        <end position="190"/>
    </location>
</feature>
<comment type="subcellular location">
    <subcellularLocation>
        <location evidence="2">Nucleus</location>
        <location evidence="2">Nucleolus</location>
    </subcellularLocation>
</comment>
<dbReference type="Pfam" id="PF00035">
    <property type="entry name" value="dsrm"/>
    <property type="match status" value="2"/>
</dbReference>
<evidence type="ECO:0000313" key="19">
    <source>
        <dbReference type="Proteomes" id="UP001148018"/>
    </source>
</evidence>
<keyword evidence="5" id="KW-0349">Heme</keyword>
<evidence type="ECO:0000256" key="3">
    <source>
        <dbReference type="ARBA" id="ARBA00022499"/>
    </source>
</evidence>
<evidence type="ECO:0000259" key="16">
    <source>
        <dbReference type="PROSITE" id="PS50020"/>
    </source>
</evidence>
<dbReference type="FunFam" id="3.30.160.20:FF:000023">
    <property type="entry name" value="DGCR8, microprocessor complex subunit"/>
    <property type="match status" value="1"/>
</dbReference>
<dbReference type="GO" id="GO:0031053">
    <property type="term" value="P:primary miRNA processing"/>
    <property type="evidence" value="ECO:0007669"/>
    <property type="project" value="InterPro"/>
</dbReference>
<dbReference type="GO" id="GO:0003725">
    <property type="term" value="F:double-stranded RNA binding"/>
    <property type="evidence" value="ECO:0007669"/>
    <property type="project" value="TreeGrafter"/>
</dbReference>
<sequence length="821" mass="91548">MEIDDLLPPLPLEPPAHNDEDSAPPPPPLQTSSDAEVMDVSSGGDGYTNTPAGAGEDKCPHQQQQQQQQQQLMSKGSLTFCSQLSDEASTSSISSQCPRTARHAPPVTNFLPDLKLLRDVKIRVSFTEGNNNNNNSSSATSSSSNSTSKDRKVLFTGQGMSGDLPDSCPMNGELHDSGEDRLGNGAGSGAGVEAELDLENKVEFAVLDELDDFCDNFLDPDEREEEEEEEEMGFRSDVIAQQNNGEQEALGYSYEEDFDQDVDALLEEGLPVAKKMRLAEGKYAGDSEHPSDAEEEEEGGVQPMMTKIKTVLKSRGRPPTEPLPDGWIMTFHNSGIPVYLHRETRVVTWSRPYFLGTGSIRKHDPPTSSIPCLHYTKMKTREEKELNGDATPNAKVSLATHEATDADNAVVDNGVPVEAMEEPDSTAQEDGAPEQQQEEEEGRVPAKDVPSVCPHVKGFPMFHGPMGALGQVTAKVEVCKDESIGLDEFRVYLEKCFDFEQVTVKKFRTWAERRQFNRDMKRKQVESERPILPANQKLITLSVQDAPTKKEFVINPNGKSEVCILHEYMQRVLKVRPVYNFFECENPCEPFGASVIIDGVTYGTGTASSKKLAKNKAARATLEILIPDFVKQTLEKPVEGDELEYFNHISIEDSRVYELTNKAGLLSPYQILHECLKRNHGMGDTSIKFEVIPGKNQKSEYVMTCGKHTVRGWCKNKRVGKQLASQKILQMLHPHVKNWGSLLRMYGRESNKMVKKENSDKSVIELQQYARKNKPNLHILNKLQEEMTKLAKEREETRKKPKMTIMESAQPGSQPLCTVDV</sequence>
<evidence type="ECO:0000259" key="17">
    <source>
        <dbReference type="PROSITE" id="PS50137"/>
    </source>
</evidence>
<dbReference type="GO" id="GO:0005654">
    <property type="term" value="C:nucleoplasm"/>
    <property type="evidence" value="ECO:0007669"/>
    <property type="project" value="UniProtKB-ARBA"/>
</dbReference>
<gene>
    <name evidence="18" type="ORF">NHX12_028691</name>
</gene>
<keyword evidence="10" id="KW-0408">Iron</keyword>
<dbReference type="InterPro" id="IPR040375">
    <property type="entry name" value="DGCR8"/>
</dbReference>
<dbReference type="GO" id="GO:0020037">
    <property type="term" value="F:heme binding"/>
    <property type="evidence" value="ECO:0007669"/>
    <property type="project" value="InterPro"/>
</dbReference>
<dbReference type="SUPFAM" id="SSF54768">
    <property type="entry name" value="dsRNA-binding domain-like"/>
    <property type="match status" value="2"/>
</dbReference>
<feature type="compositionally biased region" description="Low complexity" evidence="15">
    <location>
        <begin position="130"/>
        <end position="147"/>
    </location>
</feature>
<dbReference type="GO" id="GO:0005730">
    <property type="term" value="C:nucleolus"/>
    <property type="evidence" value="ECO:0007669"/>
    <property type="project" value="UniProtKB-SubCell"/>
</dbReference>